<dbReference type="EnsemblMetazoa" id="Aqu2.1.11381_001">
    <property type="protein sequence ID" value="Aqu2.1.11381_001"/>
    <property type="gene ID" value="Aqu2.1.11381"/>
</dbReference>
<accession>A0A1X7T9Z9</accession>
<name>A0A1X7T9Z9_AMPQE</name>
<dbReference type="InterPro" id="IPR003961">
    <property type="entry name" value="FN3_dom"/>
</dbReference>
<dbReference type="InterPro" id="IPR050991">
    <property type="entry name" value="ECM_Regulatory_Proteins"/>
</dbReference>
<reference evidence="3" key="1">
    <citation type="submission" date="2017-05" db="UniProtKB">
        <authorList>
            <consortium name="EnsemblMetazoa"/>
        </authorList>
    </citation>
    <scope>IDENTIFICATION</scope>
</reference>
<dbReference type="InterPro" id="IPR013783">
    <property type="entry name" value="Ig-like_fold"/>
</dbReference>
<evidence type="ECO:0000259" key="2">
    <source>
        <dbReference type="PROSITE" id="PS50853"/>
    </source>
</evidence>
<evidence type="ECO:0000256" key="1">
    <source>
        <dbReference type="ARBA" id="ARBA00022737"/>
    </source>
</evidence>
<dbReference type="SUPFAM" id="SSF49265">
    <property type="entry name" value="Fibronectin type III"/>
    <property type="match status" value="1"/>
</dbReference>
<dbReference type="CDD" id="cd00063">
    <property type="entry name" value="FN3"/>
    <property type="match status" value="1"/>
</dbReference>
<dbReference type="Pfam" id="PF00041">
    <property type="entry name" value="fn3"/>
    <property type="match status" value="1"/>
</dbReference>
<feature type="domain" description="Fibronectin type-III" evidence="2">
    <location>
        <begin position="133"/>
        <end position="220"/>
    </location>
</feature>
<dbReference type="InterPro" id="IPR036116">
    <property type="entry name" value="FN3_sf"/>
</dbReference>
<dbReference type="eggNOG" id="KOG3510">
    <property type="taxonomic scope" value="Eukaryota"/>
</dbReference>
<dbReference type="Gene3D" id="2.60.40.10">
    <property type="entry name" value="Immunoglobulins"/>
    <property type="match status" value="1"/>
</dbReference>
<sequence length="222" mass="23921">WGEIADITVNFPSNITVLPQSYTLHGITIGDPNQGLLNEDTWYYESGSASTEITADLCTGQSGYSCTIGNGVLLHSSNGSYVYTLTVTWNGETITSGMLSQSNNNGDHVFRFYLHFGDAMRNQYITITAPAAAPHSLTVVGKTATTITVSWTALDSSDADGYVVNVTSDTDTVQTVQVEGSSNNAITLNGLNIKTTYSITVRAYRRLLGPANVFTHCQQNNE</sequence>
<dbReference type="InParanoid" id="A0A1X7T9Z9"/>
<organism evidence="3">
    <name type="scientific">Amphimedon queenslandica</name>
    <name type="common">Sponge</name>
    <dbReference type="NCBI Taxonomy" id="400682"/>
    <lineage>
        <taxon>Eukaryota</taxon>
        <taxon>Metazoa</taxon>
        <taxon>Porifera</taxon>
        <taxon>Demospongiae</taxon>
        <taxon>Heteroscleromorpha</taxon>
        <taxon>Haplosclerida</taxon>
        <taxon>Niphatidae</taxon>
        <taxon>Amphimedon</taxon>
    </lineage>
</organism>
<dbReference type="SMART" id="SM00060">
    <property type="entry name" value="FN3"/>
    <property type="match status" value="1"/>
</dbReference>
<dbReference type="AlphaFoldDB" id="A0A1X7T9Z9"/>
<dbReference type="PROSITE" id="PS50853">
    <property type="entry name" value="FN3"/>
    <property type="match status" value="1"/>
</dbReference>
<dbReference type="PANTHER" id="PTHR46708">
    <property type="entry name" value="TENASCIN"/>
    <property type="match status" value="1"/>
</dbReference>
<proteinExistence type="predicted"/>
<dbReference type="PANTHER" id="PTHR46708:SF2">
    <property type="entry name" value="FIBRONECTIN TYPE-III DOMAIN-CONTAINING PROTEIN"/>
    <property type="match status" value="1"/>
</dbReference>
<protein>
    <recommendedName>
        <fullName evidence="2">Fibronectin type-III domain-containing protein</fullName>
    </recommendedName>
</protein>
<evidence type="ECO:0000313" key="3">
    <source>
        <dbReference type="EnsemblMetazoa" id="Aqu2.1.11381_001"/>
    </source>
</evidence>
<keyword evidence="1" id="KW-0677">Repeat</keyword>